<gene>
    <name evidence="20" type="primary">nad2</name>
</gene>
<dbReference type="AlphaFoldDB" id="S0DGV2"/>
<sequence length="327" mass="36153">MLMMLVFLVIMYSFGLGVMVFSGDLFNLWLGMETMSLSVIFFCVMTKFSFLGEMSNKSLGLLKYFFIQVITGGFVLLFFVVGMGGWVLFVILFLKMGVFPGHSWVFDVYGVLSYIECFVLSVFPKFGPLLILYMNVNSEMAFVSFCGVSSVLFGGFLGLNYTDFRMIMGGSSVMNMGWLLISCGGGALVLFGSYLLYVLVLLTFFLFLNFWGVKLFMVGTSMSGKILMSFVLMGLLGMPLTLAFIMKLLIMMGSLLNYFYVLLFILILGAWGVGLYSRVVNFLVGYEGVVGGLGMGVCGFGGFKILLGSFFAIVLLVGVVWGIIFLY</sequence>
<feature type="transmembrane region" description="Helical" evidence="18">
    <location>
        <begin position="230"/>
        <end position="252"/>
    </location>
</feature>
<evidence type="ECO:0000256" key="10">
    <source>
        <dbReference type="ARBA" id="ARBA00022982"/>
    </source>
</evidence>
<keyword evidence="10" id="KW-0249">Electron transport</keyword>
<evidence type="ECO:0000256" key="14">
    <source>
        <dbReference type="ARBA" id="ARBA00023128"/>
    </source>
</evidence>
<comment type="subcellular location">
    <subcellularLocation>
        <location evidence="1">Mitochondrion inner membrane</location>
        <topology evidence="1">Multi-pass membrane protein</topology>
    </subcellularLocation>
</comment>
<dbReference type="GO" id="GO:0006120">
    <property type="term" value="P:mitochondrial electron transport, NADH to ubiquinone"/>
    <property type="evidence" value="ECO:0007669"/>
    <property type="project" value="TreeGrafter"/>
</dbReference>
<feature type="transmembrane region" description="Helical" evidence="18">
    <location>
        <begin position="258"/>
        <end position="276"/>
    </location>
</feature>
<keyword evidence="8" id="KW-0999">Mitochondrion inner membrane</keyword>
<feature type="transmembrane region" description="Helical" evidence="18">
    <location>
        <begin position="283"/>
        <end position="303"/>
    </location>
</feature>
<evidence type="ECO:0000313" key="20">
    <source>
        <dbReference type="EMBL" id="CCO25793.1"/>
    </source>
</evidence>
<dbReference type="PANTHER" id="PTHR46552">
    <property type="entry name" value="NADH-UBIQUINONE OXIDOREDUCTASE CHAIN 2"/>
    <property type="match status" value="1"/>
</dbReference>
<keyword evidence="6" id="KW-0679">Respiratory chain</keyword>
<dbReference type="InterPro" id="IPR001750">
    <property type="entry name" value="ND/Mrp_TM"/>
</dbReference>
<feature type="transmembrane region" description="Helical" evidence="18">
    <location>
        <begin position="140"/>
        <end position="161"/>
    </location>
</feature>
<evidence type="ECO:0000256" key="9">
    <source>
        <dbReference type="ARBA" id="ARBA00022967"/>
    </source>
</evidence>
<evidence type="ECO:0000256" key="13">
    <source>
        <dbReference type="ARBA" id="ARBA00023075"/>
    </source>
</evidence>
<evidence type="ECO:0000256" key="3">
    <source>
        <dbReference type="ARBA" id="ARBA00012944"/>
    </source>
</evidence>
<proteinExistence type="inferred from homology"/>
<feature type="transmembrane region" description="Helical" evidence="18">
    <location>
        <begin position="6"/>
        <end position="28"/>
    </location>
</feature>
<feature type="transmembrane region" description="Helical" evidence="18">
    <location>
        <begin position="309"/>
        <end position="326"/>
    </location>
</feature>
<evidence type="ECO:0000256" key="16">
    <source>
        <dbReference type="ARBA" id="ARBA00031028"/>
    </source>
</evidence>
<evidence type="ECO:0000256" key="6">
    <source>
        <dbReference type="ARBA" id="ARBA00022660"/>
    </source>
</evidence>
<reference evidence="20" key="1">
    <citation type="journal article" date="2013" name="Genome Biol. Evol.">
        <title>Deep Sequencing of Mixed Total DNA without Barcodes Allows Efficient Assembly of Highly Plastic Ascidian Mitochondrial Genomes.</title>
        <authorList>
            <person name="Rubinstein N."/>
            <person name="Feldstein T."/>
            <person name="Shenkar N."/>
            <person name="Botero Castro F."/>
            <person name="Griggio F."/>
            <person name="Mastrototaro F."/>
            <person name="Delsuc F."/>
            <person name="Douzery E.J.P."/>
            <person name="Gissi C."/>
            <person name="Huchon D."/>
        </authorList>
    </citation>
    <scope>NUCLEOTIDE SEQUENCE</scope>
    <source>
        <tissue evidence="20">Gonads</tissue>
    </source>
</reference>
<organism evidence="20">
    <name type="scientific">Rhodosoma turcicum</name>
    <dbReference type="NCBI Taxonomy" id="1256665"/>
    <lineage>
        <taxon>Eukaryota</taxon>
        <taxon>Metazoa</taxon>
        <taxon>Chordata</taxon>
        <taxon>Tunicata</taxon>
        <taxon>Ascidiacea</taxon>
        <taxon>Phlebobranchia</taxon>
        <taxon>Corellidae</taxon>
        <taxon>Rhodosoma</taxon>
    </lineage>
</organism>
<dbReference type="PANTHER" id="PTHR46552:SF1">
    <property type="entry name" value="NADH-UBIQUINONE OXIDOREDUCTASE CHAIN 2"/>
    <property type="match status" value="1"/>
</dbReference>
<dbReference type="EMBL" id="HF548560">
    <property type="protein sequence ID" value="CCO25793.1"/>
    <property type="molecule type" value="Genomic_DNA"/>
</dbReference>
<keyword evidence="11 18" id="KW-1133">Transmembrane helix</keyword>
<keyword evidence="14 20" id="KW-0496">Mitochondrion</keyword>
<evidence type="ECO:0000256" key="1">
    <source>
        <dbReference type="ARBA" id="ARBA00004448"/>
    </source>
</evidence>
<evidence type="ECO:0000256" key="18">
    <source>
        <dbReference type="SAM" id="Phobius"/>
    </source>
</evidence>
<evidence type="ECO:0000259" key="19">
    <source>
        <dbReference type="Pfam" id="PF00361"/>
    </source>
</evidence>
<evidence type="ECO:0000256" key="2">
    <source>
        <dbReference type="ARBA" id="ARBA00007012"/>
    </source>
</evidence>
<dbReference type="InterPro" id="IPR050175">
    <property type="entry name" value="Complex_I_Subunit_2"/>
</dbReference>
<protein>
    <recommendedName>
        <fullName evidence="4">NADH-ubiquinone oxidoreductase chain 2</fullName>
        <ecNumber evidence="3">7.1.1.2</ecNumber>
    </recommendedName>
    <alternativeName>
        <fullName evidence="16">NADH dehydrogenase subunit 2</fullName>
    </alternativeName>
</protein>
<comment type="catalytic activity">
    <reaction evidence="17">
        <text>a ubiquinone + NADH + 5 H(+)(in) = a ubiquinol + NAD(+) + 4 H(+)(out)</text>
        <dbReference type="Rhea" id="RHEA:29091"/>
        <dbReference type="Rhea" id="RHEA-COMP:9565"/>
        <dbReference type="Rhea" id="RHEA-COMP:9566"/>
        <dbReference type="ChEBI" id="CHEBI:15378"/>
        <dbReference type="ChEBI" id="CHEBI:16389"/>
        <dbReference type="ChEBI" id="CHEBI:17976"/>
        <dbReference type="ChEBI" id="CHEBI:57540"/>
        <dbReference type="ChEBI" id="CHEBI:57945"/>
        <dbReference type="EC" id="7.1.1.2"/>
    </reaction>
</comment>
<keyword evidence="13" id="KW-0830">Ubiquinone</keyword>
<evidence type="ECO:0000256" key="11">
    <source>
        <dbReference type="ARBA" id="ARBA00022989"/>
    </source>
</evidence>
<name>S0DGV2_9ASCI</name>
<dbReference type="GO" id="GO:0005743">
    <property type="term" value="C:mitochondrial inner membrane"/>
    <property type="evidence" value="ECO:0007669"/>
    <property type="project" value="UniProtKB-SubCell"/>
</dbReference>
<comment type="similarity">
    <text evidence="2">Belongs to the complex I subunit 2 family.</text>
</comment>
<dbReference type="Pfam" id="PF00361">
    <property type="entry name" value="Proton_antipo_M"/>
    <property type="match status" value="1"/>
</dbReference>
<feature type="transmembrane region" description="Helical" evidence="18">
    <location>
        <begin position="173"/>
        <end position="191"/>
    </location>
</feature>
<keyword evidence="7 18" id="KW-0812">Transmembrane</keyword>
<keyword evidence="9" id="KW-1278">Translocase</keyword>
<evidence type="ECO:0000256" key="7">
    <source>
        <dbReference type="ARBA" id="ARBA00022692"/>
    </source>
</evidence>
<feature type="transmembrane region" description="Helical" evidence="18">
    <location>
        <begin position="64"/>
        <end position="94"/>
    </location>
</feature>
<evidence type="ECO:0000256" key="8">
    <source>
        <dbReference type="ARBA" id="ARBA00022792"/>
    </source>
</evidence>
<feature type="domain" description="NADH:quinone oxidoreductase/Mrp antiporter transmembrane" evidence="19">
    <location>
        <begin position="84"/>
        <end position="266"/>
    </location>
</feature>
<dbReference type="GO" id="GO:0008137">
    <property type="term" value="F:NADH dehydrogenase (ubiquinone) activity"/>
    <property type="evidence" value="ECO:0007669"/>
    <property type="project" value="UniProtKB-EC"/>
</dbReference>
<evidence type="ECO:0000256" key="5">
    <source>
        <dbReference type="ARBA" id="ARBA00022448"/>
    </source>
</evidence>
<evidence type="ECO:0000256" key="17">
    <source>
        <dbReference type="ARBA" id="ARBA00049551"/>
    </source>
</evidence>
<keyword evidence="15 18" id="KW-0472">Membrane</keyword>
<geneLocation type="mitochondrion" evidence="20"/>
<keyword evidence="12" id="KW-0520">NAD</keyword>
<keyword evidence="5" id="KW-0813">Transport</keyword>
<accession>S0DGV2</accession>
<feature type="transmembrane region" description="Helical" evidence="18">
    <location>
        <begin position="106"/>
        <end position="134"/>
    </location>
</feature>
<feature type="transmembrane region" description="Helical" evidence="18">
    <location>
        <begin position="197"/>
        <end position="218"/>
    </location>
</feature>
<dbReference type="EC" id="7.1.1.2" evidence="3"/>
<evidence type="ECO:0000256" key="15">
    <source>
        <dbReference type="ARBA" id="ARBA00023136"/>
    </source>
</evidence>
<feature type="transmembrane region" description="Helical" evidence="18">
    <location>
        <begin position="35"/>
        <end position="52"/>
    </location>
</feature>
<evidence type="ECO:0000256" key="12">
    <source>
        <dbReference type="ARBA" id="ARBA00023027"/>
    </source>
</evidence>
<evidence type="ECO:0000256" key="4">
    <source>
        <dbReference type="ARBA" id="ARBA00021008"/>
    </source>
</evidence>